<evidence type="ECO:0000256" key="2">
    <source>
        <dbReference type="ARBA" id="ARBA00022857"/>
    </source>
</evidence>
<dbReference type="Pfam" id="PF00106">
    <property type="entry name" value="adh_short"/>
    <property type="match status" value="1"/>
</dbReference>
<dbReference type="GO" id="GO:0050085">
    <property type="term" value="F:mannitol 2-dehydrogenase (NADP+) activity"/>
    <property type="evidence" value="ECO:0007669"/>
    <property type="project" value="UniProtKB-ARBA"/>
</dbReference>
<comment type="caution">
    <text evidence="5">The sequence shown here is derived from an EMBL/GenBank/DDBJ whole genome shotgun (WGS) entry which is preliminary data.</text>
</comment>
<dbReference type="FunFam" id="3.40.50.720:FF:000090">
    <property type="entry name" value="NADP-dependent mannitol dehydrogenase"/>
    <property type="match status" value="1"/>
</dbReference>
<dbReference type="PANTHER" id="PTHR43008:SF13">
    <property type="entry name" value="L-XYLULOSE REDUCTASE-RELATED"/>
    <property type="match status" value="1"/>
</dbReference>
<dbReference type="InParanoid" id="A0A1E1JXD7"/>
<accession>A0A1E1JXD7</accession>
<evidence type="ECO:0000256" key="4">
    <source>
        <dbReference type="RuleBase" id="RU000363"/>
    </source>
</evidence>
<evidence type="ECO:0000313" key="6">
    <source>
        <dbReference type="Proteomes" id="UP000178129"/>
    </source>
</evidence>
<dbReference type="STRING" id="914237.A0A1E1JXD7"/>
<dbReference type="InterPro" id="IPR036291">
    <property type="entry name" value="NAD(P)-bd_dom_sf"/>
</dbReference>
<keyword evidence="6" id="KW-1185">Reference proteome</keyword>
<gene>
    <name evidence="5" type="ORF">RCO7_04588</name>
</gene>
<name>A0A1E1JXD7_9HELO</name>
<dbReference type="AlphaFoldDB" id="A0A1E1JXD7"/>
<dbReference type="GO" id="GO:0019594">
    <property type="term" value="P:mannitol metabolic process"/>
    <property type="evidence" value="ECO:0007669"/>
    <property type="project" value="UniProtKB-ARBA"/>
</dbReference>
<keyword evidence="2" id="KW-0521">NADP</keyword>
<dbReference type="Gene3D" id="3.40.50.720">
    <property type="entry name" value="NAD(P)-binding Rossmann-like Domain"/>
    <property type="match status" value="1"/>
</dbReference>
<dbReference type="Proteomes" id="UP000178129">
    <property type="component" value="Unassembled WGS sequence"/>
</dbReference>
<dbReference type="InterPro" id="IPR020904">
    <property type="entry name" value="Sc_DH/Rdtase_CS"/>
</dbReference>
<dbReference type="GO" id="GO:0050664">
    <property type="term" value="F:oxidoreductase activity, acting on NAD(P)H, oxygen as acceptor"/>
    <property type="evidence" value="ECO:0007669"/>
    <property type="project" value="TreeGrafter"/>
</dbReference>
<dbReference type="PRINTS" id="PR00081">
    <property type="entry name" value="GDHRDH"/>
</dbReference>
<dbReference type="InterPro" id="IPR002347">
    <property type="entry name" value="SDR_fam"/>
</dbReference>
<dbReference type="PANTHER" id="PTHR43008">
    <property type="entry name" value="BENZIL REDUCTASE"/>
    <property type="match status" value="1"/>
</dbReference>
<evidence type="ECO:0000256" key="1">
    <source>
        <dbReference type="ARBA" id="ARBA00006484"/>
    </source>
</evidence>
<dbReference type="Pfam" id="PF13561">
    <property type="entry name" value="adh_short_C2"/>
    <property type="match status" value="1"/>
</dbReference>
<organism evidence="5 6">
    <name type="scientific">Rhynchosporium graminicola</name>
    <dbReference type="NCBI Taxonomy" id="2792576"/>
    <lineage>
        <taxon>Eukaryota</taxon>
        <taxon>Fungi</taxon>
        <taxon>Dikarya</taxon>
        <taxon>Ascomycota</taxon>
        <taxon>Pezizomycotina</taxon>
        <taxon>Leotiomycetes</taxon>
        <taxon>Helotiales</taxon>
        <taxon>Ploettnerulaceae</taxon>
        <taxon>Rhynchosporium</taxon>
    </lineage>
</organism>
<dbReference type="PRINTS" id="PR00080">
    <property type="entry name" value="SDRFAMILY"/>
</dbReference>
<keyword evidence="3" id="KW-0560">Oxidoreductase</keyword>
<protein>
    <submittedName>
        <fullName evidence="5">Probable sorbitol utilization protein SOU2</fullName>
    </submittedName>
</protein>
<reference evidence="6" key="1">
    <citation type="submission" date="2016-03" db="EMBL/GenBank/DDBJ databases">
        <authorList>
            <person name="Ploux O."/>
        </authorList>
    </citation>
    <scope>NUCLEOTIDE SEQUENCE [LARGE SCALE GENOMIC DNA]</scope>
    <source>
        <strain evidence="6">UK7</strain>
    </source>
</reference>
<proteinExistence type="inferred from homology"/>
<evidence type="ECO:0000313" key="5">
    <source>
        <dbReference type="EMBL" id="CZS88914.1"/>
    </source>
</evidence>
<dbReference type="EMBL" id="FJUW01000002">
    <property type="protein sequence ID" value="CZS88914.1"/>
    <property type="molecule type" value="Genomic_DNA"/>
</dbReference>
<evidence type="ECO:0000256" key="3">
    <source>
        <dbReference type="ARBA" id="ARBA00023002"/>
    </source>
</evidence>
<dbReference type="PROSITE" id="PS00061">
    <property type="entry name" value="ADH_SHORT"/>
    <property type="match status" value="1"/>
</dbReference>
<dbReference type="SUPFAM" id="SSF51735">
    <property type="entry name" value="NAD(P)-binding Rossmann-fold domains"/>
    <property type="match status" value="1"/>
</dbReference>
<comment type="similarity">
    <text evidence="1 4">Belongs to the short-chain dehydrogenases/reductases (SDR) family.</text>
</comment>
<sequence length="285" mass="30910">MSPSLSARFSLEGRTAIITGAAAGLGLVIAEALAEAGANVALLYFRNGEVIAAAQGIEKRYDIQGIYSYLSRAYQVDVTESDAVEEAVDRVVMEFNGRLDIFIANSGMAWEETTVLSSQISAYRHIMATNLDSVYFCARSAGKHFCRQHKEKTTFTGEPFAGEELVGFKRGSFIATASMSAHVVNYPHVQTAYNASKAGVVHMCKSLAVEWADFARVNTVSPGFIRSGLTAPVPEDVQDQLKEKTPLRQIGELDEMKGVYLYLASDASSFTTGTDIIADGGYTLW</sequence>